<reference evidence="2 3" key="1">
    <citation type="journal article" date="2017" name="Genome Announc.">
        <title>Draft Genome Sequence of Romboutsia weinsteinii sp. nov. Strain CCRI-19649(T) Isolated from Surface Water.</title>
        <authorList>
            <person name="Maheux A.F."/>
            <person name="Boudreau D.K."/>
            <person name="Berube E."/>
            <person name="Boissinot M."/>
            <person name="Cantin P."/>
            <person name="Raymond F."/>
            <person name="Corbeil J."/>
            <person name="Omar R.F."/>
            <person name="Bergeron M.G."/>
        </authorList>
    </citation>
    <scope>NUCLEOTIDE SEQUENCE [LARGE SCALE GENOMIC DNA]</scope>
    <source>
        <strain evidence="2 3">CCRI-19649</strain>
    </source>
</reference>
<dbReference type="SUPFAM" id="SSF46689">
    <property type="entry name" value="Homeodomain-like"/>
    <property type="match status" value="1"/>
</dbReference>
<dbReference type="RefSeq" id="WP_094367533.1">
    <property type="nucleotide sequence ID" value="NZ_NOJY02000011.1"/>
</dbReference>
<name>A0A371J4I1_9FIRM</name>
<dbReference type="Gene3D" id="1.10.10.60">
    <property type="entry name" value="Homeodomain-like"/>
    <property type="match status" value="1"/>
</dbReference>
<dbReference type="PANTHER" id="PTHR37812">
    <property type="entry name" value="MU-LIKE PROPHAGE FLUMU PROTEIN C"/>
    <property type="match status" value="1"/>
</dbReference>
<accession>A0A371J4I1</accession>
<evidence type="ECO:0000259" key="1">
    <source>
        <dbReference type="Pfam" id="PF08765"/>
    </source>
</evidence>
<dbReference type="Pfam" id="PF08765">
    <property type="entry name" value="Mor"/>
    <property type="match status" value="1"/>
</dbReference>
<sequence length="89" mass="10714">MKYENANNILPSHIVEILQEYIEGKYLYIPKKDNNKKSWGEESGFKKELNNRNIEIINEYNNGKTVKEISENYYLTEHSIRRIIRNHNK</sequence>
<organism evidence="2 3">
    <name type="scientific">Romboutsia weinsteinii</name>
    <dbReference type="NCBI Taxonomy" id="2020949"/>
    <lineage>
        <taxon>Bacteria</taxon>
        <taxon>Bacillati</taxon>
        <taxon>Bacillota</taxon>
        <taxon>Clostridia</taxon>
        <taxon>Peptostreptococcales</taxon>
        <taxon>Peptostreptococcaceae</taxon>
        <taxon>Romboutsia</taxon>
    </lineage>
</organism>
<feature type="domain" description="Mor transcription activator" evidence="1">
    <location>
        <begin position="11"/>
        <end position="87"/>
    </location>
</feature>
<proteinExistence type="predicted"/>
<dbReference type="PANTHER" id="PTHR37812:SF1">
    <property type="entry name" value="MU-LIKE PROPHAGE FLUMU PROTEIN C"/>
    <property type="match status" value="1"/>
</dbReference>
<dbReference type="InterPro" id="IPR014875">
    <property type="entry name" value="Mor_transcription_activator"/>
</dbReference>
<gene>
    <name evidence="2" type="ORF">CHL78_008180</name>
</gene>
<dbReference type="InterPro" id="IPR049739">
    <property type="entry name" value="YraL-like"/>
</dbReference>
<dbReference type="NCBIfam" id="NF040785">
    <property type="entry name" value="CD3324_fam"/>
    <property type="match status" value="1"/>
</dbReference>
<dbReference type="AlphaFoldDB" id="A0A371J4I1"/>
<dbReference type="InterPro" id="IPR009057">
    <property type="entry name" value="Homeodomain-like_sf"/>
</dbReference>
<dbReference type="OrthoDB" id="9800398at2"/>
<dbReference type="EMBL" id="NOJY02000011">
    <property type="protein sequence ID" value="RDY27691.1"/>
    <property type="molecule type" value="Genomic_DNA"/>
</dbReference>
<evidence type="ECO:0000313" key="3">
    <source>
        <dbReference type="Proteomes" id="UP000215694"/>
    </source>
</evidence>
<dbReference type="Proteomes" id="UP000215694">
    <property type="component" value="Unassembled WGS sequence"/>
</dbReference>
<keyword evidence="3" id="KW-1185">Reference proteome</keyword>
<comment type="caution">
    <text evidence="2">The sequence shown here is derived from an EMBL/GenBank/DDBJ whole genome shotgun (WGS) entry which is preliminary data.</text>
</comment>
<dbReference type="InterPro" id="IPR052411">
    <property type="entry name" value="c-mor_Regulatory_Protein"/>
</dbReference>
<evidence type="ECO:0000313" key="2">
    <source>
        <dbReference type="EMBL" id="RDY27691.1"/>
    </source>
</evidence>
<protein>
    <recommendedName>
        <fullName evidence="1">Mor transcription activator domain-containing protein</fullName>
    </recommendedName>
</protein>